<feature type="transmembrane region" description="Helical" evidence="1">
    <location>
        <begin position="12"/>
        <end position="34"/>
    </location>
</feature>
<feature type="transmembrane region" description="Helical" evidence="1">
    <location>
        <begin position="54"/>
        <end position="75"/>
    </location>
</feature>
<comment type="subcellular location">
    <subcellularLocation>
        <location evidence="1">Cell membrane</location>
        <topology evidence="1">Multi-pass membrane protein</topology>
    </subcellularLocation>
</comment>
<comment type="similarity">
    <text evidence="1">Belongs to the vitamin uptake transporter (VUT/ECF) (TC 2.A.88) family. Q precursor transporter subfamily.</text>
</comment>
<dbReference type="Proteomes" id="UP000078459">
    <property type="component" value="Unassembled WGS sequence"/>
</dbReference>
<reference evidence="2 3" key="1">
    <citation type="submission" date="2016-04" db="EMBL/GenBank/DDBJ databases">
        <authorList>
            <person name="Evans L.H."/>
            <person name="Alamgir A."/>
            <person name="Owens N."/>
            <person name="Weber N.D."/>
            <person name="Virtaneva K."/>
            <person name="Barbian K."/>
            <person name="Babar A."/>
            <person name="Rosenke K."/>
        </authorList>
    </citation>
    <scope>NUCLEOTIDE SEQUENCE [LARGE SCALE GENOMIC DNA]</scope>
    <source>
        <strain evidence="2 3">CCM 8644</strain>
    </source>
</reference>
<dbReference type="Pfam" id="PF02592">
    <property type="entry name" value="Vut_1"/>
    <property type="match status" value="1"/>
</dbReference>
<feature type="transmembrane region" description="Helical" evidence="1">
    <location>
        <begin position="216"/>
        <end position="237"/>
    </location>
</feature>
<keyword evidence="1" id="KW-1003">Cell membrane</keyword>
<sequence length="257" mass="28595">MNHQSKESKLFLILGTFLIANAILAEFIGVKIFSVEKSLGFAKFNLDLFGVKGLSFNMSAGVVTWPIVFIMTDIINEYYGAKGVKFLSYLAAILIAFAFIVVFASMNLVGADFWVNQTINGSNINMNNAFSGIFGQGMWIIAGSITAFLIGQIADVSIFHNIKKITGENKLWLRATGSTLVSQLIDSFVVIFIAFYLNPQYHWSWQMVAAIGLVNYTYKFIVALLMTPILYLVHGVIDRYLGKDLSHQLMENAANEK</sequence>
<keyword evidence="1" id="KW-0472">Membrane</keyword>
<dbReference type="AlphaFoldDB" id="A0A179DJN7"/>
<dbReference type="EMBL" id="LWHJ01000022">
    <property type="protein sequence ID" value="OAQ40633.1"/>
    <property type="molecule type" value="Genomic_DNA"/>
</dbReference>
<dbReference type="GO" id="GO:0005886">
    <property type="term" value="C:plasma membrane"/>
    <property type="evidence" value="ECO:0007669"/>
    <property type="project" value="UniProtKB-SubCell"/>
</dbReference>
<dbReference type="HAMAP" id="MF_02088">
    <property type="entry name" value="Q_prec_transport"/>
    <property type="match status" value="1"/>
</dbReference>
<comment type="function">
    <text evidence="1">Involved in the import of queuosine (Q) precursors, required for Q precursor salvage.</text>
</comment>
<feature type="transmembrane region" description="Helical" evidence="1">
    <location>
        <begin position="87"/>
        <end position="109"/>
    </location>
</feature>
<dbReference type="STRING" id="1826909.A5893_06735"/>
<proteinExistence type="inferred from homology"/>
<gene>
    <name evidence="2" type="ORF">A5893_06735</name>
</gene>
<dbReference type="GO" id="GO:0022857">
    <property type="term" value="F:transmembrane transporter activity"/>
    <property type="evidence" value="ECO:0007669"/>
    <property type="project" value="UniProtKB-UniRule"/>
</dbReference>
<name>A0A179DJN7_9SPHI</name>
<comment type="caution">
    <text evidence="2">The sequence shown here is derived from an EMBL/GenBank/DDBJ whole genome shotgun (WGS) entry which is preliminary data.</text>
</comment>
<dbReference type="RefSeq" id="WP_068821866.1">
    <property type="nucleotide sequence ID" value="NZ_LWHJ01000022.1"/>
</dbReference>
<organism evidence="2 3">
    <name type="scientific">Pedobacter psychrophilus</name>
    <dbReference type="NCBI Taxonomy" id="1826909"/>
    <lineage>
        <taxon>Bacteria</taxon>
        <taxon>Pseudomonadati</taxon>
        <taxon>Bacteroidota</taxon>
        <taxon>Sphingobacteriia</taxon>
        <taxon>Sphingobacteriales</taxon>
        <taxon>Sphingobacteriaceae</taxon>
        <taxon>Pedobacter</taxon>
    </lineage>
</organism>
<keyword evidence="1" id="KW-0812">Transmembrane</keyword>
<evidence type="ECO:0000256" key="1">
    <source>
        <dbReference type="HAMAP-Rule" id="MF_02088"/>
    </source>
</evidence>
<keyword evidence="3" id="KW-1185">Reference proteome</keyword>
<dbReference type="PANTHER" id="PTHR34300:SF2">
    <property type="entry name" value="QUEUOSINE PRECURSOR TRANSPORTER-RELATED"/>
    <property type="match status" value="1"/>
</dbReference>
<evidence type="ECO:0000313" key="2">
    <source>
        <dbReference type="EMBL" id="OAQ40633.1"/>
    </source>
</evidence>
<feature type="transmembrane region" description="Helical" evidence="1">
    <location>
        <begin position="129"/>
        <end position="150"/>
    </location>
</feature>
<keyword evidence="1" id="KW-1133">Transmembrane helix</keyword>
<dbReference type="PANTHER" id="PTHR34300">
    <property type="entry name" value="QUEUOSINE PRECURSOR TRANSPORTER-RELATED"/>
    <property type="match status" value="1"/>
</dbReference>
<protein>
    <recommendedName>
        <fullName evidence="1">Probable queuosine precursor transporter</fullName>
        <shortName evidence="1">Q precursor transporter</shortName>
    </recommendedName>
</protein>
<evidence type="ECO:0000313" key="3">
    <source>
        <dbReference type="Proteomes" id="UP000078459"/>
    </source>
</evidence>
<dbReference type="NCBIfam" id="TIGR00697">
    <property type="entry name" value="queuosine precursor transporter"/>
    <property type="match status" value="1"/>
</dbReference>
<accession>A0A179DJN7</accession>
<dbReference type="InterPro" id="IPR003744">
    <property type="entry name" value="YhhQ"/>
</dbReference>
<feature type="transmembrane region" description="Helical" evidence="1">
    <location>
        <begin position="171"/>
        <end position="196"/>
    </location>
</feature>
<reference evidence="2 3" key="2">
    <citation type="submission" date="2016-06" db="EMBL/GenBank/DDBJ databases">
        <title>Pedobacter psychrophilus sp. nov., isolated from Antarctic fragmentary rock.</title>
        <authorList>
            <person name="Svec P."/>
        </authorList>
    </citation>
    <scope>NUCLEOTIDE SEQUENCE [LARGE SCALE GENOMIC DNA]</scope>
    <source>
        <strain evidence="2 3">CCM 8644</strain>
    </source>
</reference>
<keyword evidence="1" id="KW-0813">Transport</keyword>
<dbReference type="OrthoDB" id="9805479at2"/>